<evidence type="ECO:0000313" key="4">
    <source>
        <dbReference type="Proteomes" id="UP000694865"/>
    </source>
</evidence>
<dbReference type="Pfam" id="PF01344">
    <property type="entry name" value="Kelch_1"/>
    <property type="match status" value="1"/>
</dbReference>
<dbReference type="PROSITE" id="PS50097">
    <property type="entry name" value="BTB"/>
    <property type="match status" value="1"/>
</dbReference>
<dbReference type="Gene3D" id="2.120.10.80">
    <property type="entry name" value="Kelch-type beta propeller"/>
    <property type="match status" value="2"/>
</dbReference>
<dbReference type="CDD" id="cd18256">
    <property type="entry name" value="BTB_POZ_KLHL27_IPP"/>
    <property type="match status" value="1"/>
</dbReference>
<dbReference type="PIRSF" id="PIRSF037037">
    <property type="entry name" value="Kelch-like_protein_gigaxonin"/>
    <property type="match status" value="1"/>
</dbReference>
<dbReference type="PRINTS" id="PR00501">
    <property type="entry name" value="KELCHREPEAT"/>
</dbReference>
<keyword evidence="1" id="KW-0880">Kelch repeat</keyword>
<keyword evidence="4" id="KW-1185">Reference proteome</keyword>
<dbReference type="GeneID" id="100375964"/>
<dbReference type="InterPro" id="IPR017096">
    <property type="entry name" value="BTB-kelch_protein"/>
</dbReference>
<dbReference type="Pfam" id="PF24681">
    <property type="entry name" value="Kelch_KLHDC2_KLHL20_DRC7"/>
    <property type="match status" value="1"/>
</dbReference>
<dbReference type="InterPro" id="IPR015915">
    <property type="entry name" value="Kelch-typ_b-propeller"/>
</dbReference>
<dbReference type="Proteomes" id="UP000694865">
    <property type="component" value="Unplaced"/>
</dbReference>
<dbReference type="InterPro" id="IPR030104">
    <property type="entry name" value="BTB_POZ_IPP"/>
</dbReference>
<dbReference type="InterPro" id="IPR006652">
    <property type="entry name" value="Kelch_1"/>
</dbReference>
<dbReference type="SMART" id="SM00225">
    <property type="entry name" value="BTB"/>
    <property type="match status" value="1"/>
</dbReference>
<dbReference type="Pfam" id="PF07707">
    <property type="entry name" value="BACK"/>
    <property type="match status" value="1"/>
</dbReference>
<dbReference type="InterPro" id="IPR000210">
    <property type="entry name" value="BTB/POZ_dom"/>
</dbReference>
<accession>A0ABM0GPL1</accession>
<dbReference type="SMART" id="SM00875">
    <property type="entry name" value="BACK"/>
    <property type="match status" value="1"/>
</dbReference>
<evidence type="ECO:0000313" key="5">
    <source>
        <dbReference type="RefSeq" id="XP_002734502.1"/>
    </source>
</evidence>
<dbReference type="InterPro" id="IPR011705">
    <property type="entry name" value="BACK"/>
</dbReference>
<dbReference type="SMART" id="SM00612">
    <property type="entry name" value="Kelch"/>
    <property type="match status" value="6"/>
</dbReference>
<sequence length="592" mass="66125">MTTDLPNQTTPIIVNDRLQFSSKNHASALLSQLCKLRGRHEFCDVQFIVGKDVYHCHRVVMSACSPYFNVMFSGGLSETSKSEVDIHEIHSSIFKVLLDFIYTGEVEVTSENVQELLSAADMLELPEVVQACSSFLQSQLHSSNCIGISRFAEIHFCTDLKRAAEAFMSLHFLEVCQEEEYFDIKMDDLVTLLRSENLRIENEYQVFLAALGWILHDVGKRRKYLVQILDAVRFALISPRQLFEYINSCEDLSLRVALGMLLAEYNPDRKPQQVKPTRSLSKKTLVQVRPRLSAMKHLYVIGGYCYPPGGRWSDSQSLSAVEQFDSFNQVWCIKSSLIYPRSGHGVAVVEGSIYAIGGESDSLIYDSVERYEPGLNQWVEAPSLTVPRCGLGVCTIGQVIYAFGGWIGSEMGKTIECYDPDIGKWCVIGNMKTLRISFGIAELDGNIYCVGGTSDLNTEMRLAEYFDPITQDWIKLPDMKSRRTSVALGVLNDCLYAVGGWNDRKRALNTVERYSVTEKKWSTVAPLSTARAGASVASINGLLYVVGGRTNSKENTAPLMLDSVECYDPHTDSWIHLGSMPTGRCETAIAVL</sequence>
<gene>
    <name evidence="5" type="primary">LOC100375964</name>
</gene>
<dbReference type="SUPFAM" id="SSF117281">
    <property type="entry name" value="Kelch motif"/>
    <property type="match status" value="2"/>
</dbReference>
<dbReference type="PANTHER" id="PTHR24412">
    <property type="entry name" value="KELCH PROTEIN"/>
    <property type="match status" value="1"/>
</dbReference>
<dbReference type="InterPro" id="IPR011333">
    <property type="entry name" value="SKP1/BTB/POZ_sf"/>
</dbReference>
<evidence type="ECO:0000256" key="1">
    <source>
        <dbReference type="ARBA" id="ARBA00022441"/>
    </source>
</evidence>
<dbReference type="RefSeq" id="XP_002734502.1">
    <property type="nucleotide sequence ID" value="XM_002734456.1"/>
</dbReference>
<dbReference type="SUPFAM" id="SSF54695">
    <property type="entry name" value="POZ domain"/>
    <property type="match status" value="1"/>
</dbReference>
<protein>
    <submittedName>
        <fullName evidence="5">Actin-binding protein IPP-like</fullName>
    </submittedName>
</protein>
<name>A0ABM0GPL1_SACKO</name>
<proteinExistence type="predicted"/>
<evidence type="ECO:0000256" key="2">
    <source>
        <dbReference type="ARBA" id="ARBA00022737"/>
    </source>
</evidence>
<dbReference type="Pfam" id="PF00651">
    <property type="entry name" value="BTB"/>
    <property type="match status" value="1"/>
</dbReference>
<reference evidence="5" key="1">
    <citation type="submission" date="2025-08" db="UniProtKB">
        <authorList>
            <consortium name="RefSeq"/>
        </authorList>
    </citation>
    <scope>IDENTIFICATION</scope>
    <source>
        <tissue evidence="5">Testes</tissue>
    </source>
</reference>
<organism evidence="4 5">
    <name type="scientific">Saccoglossus kowalevskii</name>
    <name type="common">Acorn worm</name>
    <dbReference type="NCBI Taxonomy" id="10224"/>
    <lineage>
        <taxon>Eukaryota</taxon>
        <taxon>Metazoa</taxon>
        <taxon>Hemichordata</taxon>
        <taxon>Enteropneusta</taxon>
        <taxon>Harrimaniidae</taxon>
        <taxon>Saccoglossus</taxon>
    </lineage>
</organism>
<dbReference type="PANTHER" id="PTHR24412:SF35">
    <property type="entry name" value="ACTIN-BINDING PROTEIN IPP"/>
    <property type="match status" value="1"/>
</dbReference>
<feature type="domain" description="BTB" evidence="3">
    <location>
        <begin position="43"/>
        <end position="110"/>
    </location>
</feature>
<evidence type="ECO:0000259" key="3">
    <source>
        <dbReference type="PROSITE" id="PS50097"/>
    </source>
</evidence>
<dbReference type="Gene3D" id="1.25.40.420">
    <property type="match status" value="1"/>
</dbReference>
<keyword evidence="2" id="KW-0677">Repeat</keyword>
<dbReference type="Gene3D" id="3.30.710.10">
    <property type="entry name" value="Potassium Channel Kv1.1, Chain A"/>
    <property type="match status" value="1"/>
</dbReference>